<dbReference type="Gene3D" id="3.30.1360.200">
    <property type="match status" value="1"/>
</dbReference>
<evidence type="ECO:0000256" key="6">
    <source>
        <dbReference type="ARBA" id="ARBA00022989"/>
    </source>
</evidence>
<dbReference type="GO" id="GO:0065002">
    <property type="term" value="P:intracellular protein transmembrane transport"/>
    <property type="evidence" value="ECO:0007669"/>
    <property type="project" value="UniProtKB-UniRule"/>
</dbReference>
<feature type="transmembrane region" description="Helical" evidence="9">
    <location>
        <begin position="7"/>
        <end position="23"/>
    </location>
</feature>
<dbReference type="InterPro" id="IPR022646">
    <property type="entry name" value="SecD/SecF_CS"/>
</dbReference>
<evidence type="ECO:0000259" key="10">
    <source>
        <dbReference type="Pfam" id="PF02355"/>
    </source>
</evidence>
<comment type="subunit">
    <text evidence="9">Forms a complex with SecF. Part of the essential Sec protein translocation apparatus which comprises SecA, SecYEG and auxiliary proteins SecDF. Other proteins may also be involved.</text>
</comment>
<dbReference type="OrthoDB" id="9805019at2"/>
<dbReference type="Pfam" id="PF07549">
    <property type="entry name" value="Sec_GG"/>
    <property type="match status" value="1"/>
</dbReference>
<feature type="transmembrane region" description="Helical" evidence="9">
    <location>
        <begin position="539"/>
        <end position="564"/>
    </location>
</feature>
<dbReference type="Pfam" id="PF21760">
    <property type="entry name" value="SecD_1st"/>
    <property type="match status" value="1"/>
</dbReference>
<dbReference type="InterPro" id="IPR005791">
    <property type="entry name" value="SecD"/>
</dbReference>
<keyword evidence="3 9" id="KW-1003">Cell membrane</keyword>
<comment type="function">
    <text evidence="9">Part of the Sec protein translocase complex. Interacts with the SecYEG preprotein conducting channel. SecDF uses the proton motive force (PMF) to complete protein translocation after the ATP-dependent function of SecA.</text>
</comment>
<dbReference type="InterPro" id="IPR022813">
    <property type="entry name" value="SecD/SecF_arch_bac"/>
</dbReference>
<feature type="transmembrane region" description="Helical" evidence="9">
    <location>
        <begin position="570"/>
        <end position="594"/>
    </location>
</feature>
<keyword evidence="5 9" id="KW-0653">Protein transport</keyword>
<accession>A0A1M5GEN6</accession>
<feature type="transmembrane region" description="Helical" evidence="9">
    <location>
        <begin position="497"/>
        <end position="518"/>
    </location>
</feature>
<evidence type="ECO:0000256" key="1">
    <source>
        <dbReference type="ARBA" id="ARBA00004651"/>
    </source>
</evidence>
<evidence type="ECO:0000256" key="9">
    <source>
        <dbReference type="HAMAP-Rule" id="MF_01463"/>
    </source>
</evidence>
<feature type="domain" description="SecDF P1 head subdomain" evidence="12">
    <location>
        <begin position="324"/>
        <end position="425"/>
    </location>
</feature>
<dbReference type="Pfam" id="PF22599">
    <property type="entry name" value="SecDF_P1_head"/>
    <property type="match status" value="1"/>
</dbReference>
<feature type="transmembrane region" description="Helical" evidence="9">
    <location>
        <begin position="472"/>
        <end position="491"/>
    </location>
</feature>
<dbReference type="GO" id="GO:0015450">
    <property type="term" value="F:protein-transporting ATPase activity"/>
    <property type="evidence" value="ECO:0007669"/>
    <property type="project" value="InterPro"/>
</dbReference>
<dbReference type="GO" id="GO:0043952">
    <property type="term" value="P:protein transport by the Sec complex"/>
    <property type="evidence" value="ECO:0007669"/>
    <property type="project" value="UniProtKB-UniRule"/>
</dbReference>
<dbReference type="InterPro" id="IPR055344">
    <property type="entry name" value="SecD_SecF_C_bact"/>
</dbReference>
<comment type="subcellular location">
    <subcellularLocation>
        <location evidence="1 9">Cell membrane</location>
        <topology evidence="1 9">Multi-pass membrane protein</topology>
    </subcellularLocation>
</comment>
<dbReference type="Gene3D" id="1.20.1640.10">
    <property type="entry name" value="Multidrug efflux transporter AcrB transmembrane domain"/>
    <property type="match status" value="1"/>
</dbReference>
<evidence type="ECO:0000313" key="13">
    <source>
        <dbReference type="EMBL" id="SHG01961.1"/>
    </source>
</evidence>
<evidence type="ECO:0000256" key="8">
    <source>
        <dbReference type="ARBA" id="ARBA00023136"/>
    </source>
</evidence>
<dbReference type="PANTHER" id="PTHR30081:SF1">
    <property type="entry name" value="PROTEIN TRANSLOCASE SUBUNIT SECD"/>
    <property type="match status" value="1"/>
</dbReference>
<dbReference type="NCBIfam" id="TIGR01129">
    <property type="entry name" value="secD"/>
    <property type="match status" value="1"/>
</dbReference>
<dbReference type="PRINTS" id="PR00702">
    <property type="entry name" value="ACRIFLAVINRP"/>
</dbReference>
<keyword evidence="14" id="KW-1185">Reference proteome</keyword>
<evidence type="ECO:0000313" key="14">
    <source>
        <dbReference type="Proteomes" id="UP000184041"/>
    </source>
</evidence>
<dbReference type="Proteomes" id="UP000184041">
    <property type="component" value="Unassembled WGS sequence"/>
</dbReference>
<dbReference type="STRING" id="1194090.SAMN05443144_11721"/>
<dbReference type="GO" id="GO:0006605">
    <property type="term" value="P:protein targeting"/>
    <property type="evidence" value="ECO:0007669"/>
    <property type="project" value="UniProtKB-UniRule"/>
</dbReference>
<comment type="similarity">
    <text evidence="9">Belongs to the SecD/SecF family. SecD subfamily.</text>
</comment>
<dbReference type="GO" id="GO:0005886">
    <property type="term" value="C:plasma membrane"/>
    <property type="evidence" value="ECO:0007669"/>
    <property type="project" value="UniProtKB-SubCell"/>
</dbReference>
<dbReference type="NCBIfam" id="TIGR00916">
    <property type="entry name" value="2A0604s01"/>
    <property type="match status" value="1"/>
</dbReference>
<sequence length="608" mass="66539">MKGNGTKIGFIVAFLAMSIYYLWPTVANTLEQNYIENLPEAERAEYVEENAQRLQNLRENSLSLGLDLQGGMHVTLEVGTPQLVRELAGEYADSTLLNIIDTAEQQAIENGTDFISEMVEEFEEGNADARLSRYFRSDTENITRRSSNEEVEAYLQQQRDSAVDRAMEIIRTRVDRYGVTEPAIFVQGNNRVVVELPGVSNKERIRSLLKGTARLEFRLAAEPNQINGAREKIMNYYRMQASSDTSDTLQQQQGGGQNPLAEVLGTQTRNAYAFGYAAGRDTARVNELLQNPEVQELIPRNVQLMWGASPFQTTPEGQEFYELVGVRPDVEMTGEVIEEASVNFDQTTNQPRVSMNMDAEGARQWSRITGANIGKPIAIVLDGYVYSYPNVETKIANGRSSISGLESVAEAEDLVNILLSGALPAPLDIIEERTVGATLGEASIQAGFYSTLIGLIIVAIFMIVYYHAGGAIADLALVLNIIFILGILAAFKATLTLPGIAGIVLTIGMAVDANVLIFDRIREEQRTGKTLRAAIEGGYSNAMSAIVDANVTTFFVGIILYSFGVGPIKGFAVTLMAGIVASLFSAIVITRVIIDYLTRDKSAELSFG</sequence>
<dbReference type="HAMAP" id="MF_01463_B">
    <property type="entry name" value="SecD_B"/>
    <property type="match status" value="1"/>
</dbReference>
<dbReference type="PANTHER" id="PTHR30081">
    <property type="entry name" value="PROTEIN-EXPORT MEMBRANE PROTEIN SEC"/>
    <property type="match status" value="1"/>
</dbReference>
<organism evidence="13 14">
    <name type="scientific">Fodinibius roseus</name>
    <dbReference type="NCBI Taxonomy" id="1194090"/>
    <lineage>
        <taxon>Bacteria</taxon>
        <taxon>Pseudomonadati</taxon>
        <taxon>Balneolota</taxon>
        <taxon>Balneolia</taxon>
        <taxon>Balneolales</taxon>
        <taxon>Balneolaceae</taxon>
        <taxon>Fodinibius</taxon>
    </lineage>
</organism>
<evidence type="ECO:0000256" key="2">
    <source>
        <dbReference type="ARBA" id="ARBA00022448"/>
    </source>
</evidence>
<feature type="transmembrane region" description="Helical" evidence="9">
    <location>
        <begin position="446"/>
        <end position="465"/>
    </location>
</feature>
<evidence type="ECO:0000259" key="12">
    <source>
        <dbReference type="Pfam" id="PF22599"/>
    </source>
</evidence>
<evidence type="ECO:0000256" key="4">
    <source>
        <dbReference type="ARBA" id="ARBA00022692"/>
    </source>
</evidence>
<reference evidence="13 14" key="1">
    <citation type="submission" date="2016-11" db="EMBL/GenBank/DDBJ databases">
        <authorList>
            <person name="Jaros S."/>
            <person name="Januszkiewicz K."/>
            <person name="Wedrychowicz H."/>
        </authorList>
    </citation>
    <scope>NUCLEOTIDE SEQUENCE [LARGE SCALE GENOMIC DNA]</scope>
    <source>
        <strain evidence="13 14">DSM 21986</strain>
    </source>
</reference>
<keyword evidence="6 9" id="KW-1133">Transmembrane helix</keyword>
<name>A0A1M5GEN6_9BACT</name>
<dbReference type="Pfam" id="PF02355">
    <property type="entry name" value="SecD_SecF_C"/>
    <property type="match status" value="1"/>
</dbReference>
<keyword evidence="8 9" id="KW-0472">Membrane</keyword>
<dbReference type="SUPFAM" id="SSF82866">
    <property type="entry name" value="Multidrug efflux transporter AcrB transmembrane domain"/>
    <property type="match status" value="1"/>
</dbReference>
<dbReference type="InterPro" id="IPR054384">
    <property type="entry name" value="SecDF_P1_head"/>
</dbReference>
<dbReference type="AlphaFoldDB" id="A0A1M5GEN6"/>
<proteinExistence type="inferred from homology"/>
<evidence type="ECO:0000259" key="11">
    <source>
        <dbReference type="Pfam" id="PF21760"/>
    </source>
</evidence>
<evidence type="ECO:0000256" key="5">
    <source>
        <dbReference type="ARBA" id="ARBA00022927"/>
    </source>
</evidence>
<dbReference type="RefSeq" id="WP_073066157.1">
    <property type="nucleotide sequence ID" value="NZ_FQUS01000017.1"/>
</dbReference>
<dbReference type="FunFam" id="1.20.1640.10:FF:000004">
    <property type="entry name" value="Protein translocase subunit SecD"/>
    <property type="match status" value="1"/>
</dbReference>
<dbReference type="InterPro" id="IPR048634">
    <property type="entry name" value="SecD_SecF_C"/>
</dbReference>
<keyword evidence="4 9" id="KW-0812">Transmembrane</keyword>
<keyword evidence="7 9" id="KW-0811">Translocation</keyword>
<gene>
    <name evidence="9" type="primary">secD</name>
    <name evidence="13" type="ORF">SAMN05443144_11721</name>
</gene>
<feature type="domain" description="Protein export membrane protein SecD/SecF C-terminal" evidence="10">
    <location>
        <begin position="428"/>
        <end position="598"/>
    </location>
</feature>
<evidence type="ECO:0000256" key="3">
    <source>
        <dbReference type="ARBA" id="ARBA00022475"/>
    </source>
</evidence>
<keyword evidence="2 9" id="KW-0813">Transport</keyword>
<dbReference type="Gene3D" id="3.30.70.3220">
    <property type="match status" value="1"/>
</dbReference>
<dbReference type="InterPro" id="IPR001036">
    <property type="entry name" value="Acrflvin-R"/>
</dbReference>
<dbReference type="InterPro" id="IPR048631">
    <property type="entry name" value="SecD_1st"/>
</dbReference>
<feature type="domain" description="Protein translocase subunit SecDF P1" evidence="11">
    <location>
        <begin position="163"/>
        <end position="220"/>
    </location>
</feature>
<dbReference type="EMBL" id="FQUS01000017">
    <property type="protein sequence ID" value="SHG01961.1"/>
    <property type="molecule type" value="Genomic_DNA"/>
</dbReference>
<protein>
    <recommendedName>
        <fullName evidence="9">Protein translocase subunit SecD</fullName>
    </recommendedName>
</protein>
<evidence type="ECO:0000256" key="7">
    <source>
        <dbReference type="ARBA" id="ARBA00023010"/>
    </source>
</evidence>